<organism evidence="1 2">
    <name type="scientific">Podospora fimiseda</name>
    <dbReference type="NCBI Taxonomy" id="252190"/>
    <lineage>
        <taxon>Eukaryota</taxon>
        <taxon>Fungi</taxon>
        <taxon>Dikarya</taxon>
        <taxon>Ascomycota</taxon>
        <taxon>Pezizomycotina</taxon>
        <taxon>Sordariomycetes</taxon>
        <taxon>Sordariomycetidae</taxon>
        <taxon>Sordariales</taxon>
        <taxon>Podosporaceae</taxon>
        <taxon>Podospora</taxon>
    </lineage>
</organism>
<keyword evidence="2" id="KW-1185">Reference proteome</keyword>
<protein>
    <submittedName>
        <fullName evidence="1">Uncharacterized protein</fullName>
    </submittedName>
</protein>
<dbReference type="Proteomes" id="UP001301958">
    <property type="component" value="Unassembled WGS sequence"/>
</dbReference>
<evidence type="ECO:0000313" key="2">
    <source>
        <dbReference type="Proteomes" id="UP001301958"/>
    </source>
</evidence>
<reference evidence="1" key="1">
    <citation type="journal article" date="2023" name="Mol. Phylogenet. Evol.">
        <title>Genome-scale phylogeny and comparative genomics of the fungal order Sordariales.</title>
        <authorList>
            <person name="Hensen N."/>
            <person name="Bonometti L."/>
            <person name="Westerberg I."/>
            <person name="Brannstrom I.O."/>
            <person name="Guillou S."/>
            <person name="Cros-Aarteil S."/>
            <person name="Calhoun S."/>
            <person name="Haridas S."/>
            <person name="Kuo A."/>
            <person name="Mondo S."/>
            <person name="Pangilinan J."/>
            <person name="Riley R."/>
            <person name="LaButti K."/>
            <person name="Andreopoulos B."/>
            <person name="Lipzen A."/>
            <person name="Chen C."/>
            <person name="Yan M."/>
            <person name="Daum C."/>
            <person name="Ng V."/>
            <person name="Clum A."/>
            <person name="Steindorff A."/>
            <person name="Ohm R.A."/>
            <person name="Martin F."/>
            <person name="Silar P."/>
            <person name="Natvig D.O."/>
            <person name="Lalanne C."/>
            <person name="Gautier V."/>
            <person name="Ament-Velasquez S.L."/>
            <person name="Kruys A."/>
            <person name="Hutchinson M.I."/>
            <person name="Powell A.J."/>
            <person name="Barry K."/>
            <person name="Miller A.N."/>
            <person name="Grigoriev I.V."/>
            <person name="Debuchy R."/>
            <person name="Gladieux P."/>
            <person name="Hiltunen Thoren M."/>
            <person name="Johannesson H."/>
        </authorList>
    </citation>
    <scope>NUCLEOTIDE SEQUENCE</scope>
    <source>
        <strain evidence="1">CBS 990.96</strain>
    </source>
</reference>
<dbReference type="AlphaFoldDB" id="A0AAN7GU94"/>
<comment type="caution">
    <text evidence="1">The sequence shown here is derived from an EMBL/GenBank/DDBJ whole genome shotgun (WGS) entry which is preliminary data.</text>
</comment>
<proteinExistence type="predicted"/>
<dbReference type="EMBL" id="MU865434">
    <property type="protein sequence ID" value="KAK4223235.1"/>
    <property type="molecule type" value="Genomic_DNA"/>
</dbReference>
<sequence length="96" mass="10272">MTNNTSSTDMPDGWTDNYEVMSGDSNWGDKGVGTLTALHLGLAKPTPKLGQLTYTGGCLYVFDSNGQLPASLVDIKKLIKEEKMGDMELEDCAPAA</sequence>
<name>A0AAN7GU94_9PEZI</name>
<reference evidence="1" key="2">
    <citation type="submission" date="2023-05" db="EMBL/GenBank/DDBJ databases">
        <authorList>
            <consortium name="Lawrence Berkeley National Laboratory"/>
            <person name="Steindorff A."/>
            <person name="Hensen N."/>
            <person name="Bonometti L."/>
            <person name="Westerberg I."/>
            <person name="Brannstrom I.O."/>
            <person name="Guillou S."/>
            <person name="Cros-Aarteil S."/>
            <person name="Calhoun S."/>
            <person name="Haridas S."/>
            <person name="Kuo A."/>
            <person name="Mondo S."/>
            <person name="Pangilinan J."/>
            <person name="Riley R."/>
            <person name="Labutti K."/>
            <person name="Andreopoulos B."/>
            <person name="Lipzen A."/>
            <person name="Chen C."/>
            <person name="Yanf M."/>
            <person name="Daum C."/>
            <person name="Ng V."/>
            <person name="Clum A."/>
            <person name="Ohm R."/>
            <person name="Martin F."/>
            <person name="Silar P."/>
            <person name="Natvig D."/>
            <person name="Lalanne C."/>
            <person name="Gautier V."/>
            <person name="Ament-Velasquez S.L."/>
            <person name="Kruys A."/>
            <person name="Hutchinson M.I."/>
            <person name="Powell A.J."/>
            <person name="Barry K."/>
            <person name="Miller A.N."/>
            <person name="Grigoriev I.V."/>
            <person name="Debuchy R."/>
            <person name="Gladieux P."/>
            <person name="Thoren M.H."/>
            <person name="Johannesson H."/>
        </authorList>
    </citation>
    <scope>NUCLEOTIDE SEQUENCE</scope>
    <source>
        <strain evidence="1">CBS 990.96</strain>
    </source>
</reference>
<accession>A0AAN7GU94</accession>
<gene>
    <name evidence="1" type="ORF">QBC38DRAFT_517345</name>
</gene>
<evidence type="ECO:0000313" key="1">
    <source>
        <dbReference type="EMBL" id="KAK4223235.1"/>
    </source>
</evidence>